<dbReference type="PROSITE" id="PS51007">
    <property type="entry name" value="CYTC"/>
    <property type="match status" value="1"/>
</dbReference>
<reference evidence="7 8" key="1">
    <citation type="submission" date="2016-10" db="EMBL/GenBank/DDBJ databases">
        <authorList>
            <person name="Varghese N."/>
            <person name="Submissions S."/>
        </authorList>
    </citation>
    <scope>NUCLEOTIDE SEQUENCE [LARGE SCALE GENOMIC DNA]</scope>
    <source>
        <strain evidence="7 8">DSM 11449</strain>
    </source>
</reference>
<dbReference type="GO" id="GO:0020037">
    <property type="term" value="F:heme binding"/>
    <property type="evidence" value="ECO:0007669"/>
    <property type="project" value="InterPro"/>
</dbReference>
<comment type="caution">
    <text evidence="7">The sequence shown here is derived from an EMBL/GenBank/DDBJ whole genome shotgun (WGS) entry which is preliminary data.</text>
</comment>
<dbReference type="Pfam" id="PF00034">
    <property type="entry name" value="Cytochrom_C"/>
    <property type="match status" value="1"/>
</dbReference>
<accession>A0A1H2U7B4</accession>
<dbReference type="InterPro" id="IPR036280">
    <property type="entry name" value="Multihaem_cyt_sf"/>
</dbReference>
<dbReference type="Gene3D" id="3.90.10.10">
    <property type="entry name" value="Cytochrome C3"/>
    <property type="match status" value="2"/>
</dbReference>
<dbReference type="InterPro" id="IPR036909">
    <property type="entry name" value="Cyt_c-like_dom_sf"/>
</dbReference>
<evidence type="ECO:0000313" key="8">
    <source>
        <dbReference type="Proteomes" id="UP000182771"/>
    </source>
</evidence>
<evidence type="ECO:0000256" key="5">
    <source>
        <dbReference type="SAM" id="Phobius"/>
    </source>
</evidence>
<organism evidence="7 8">
    <name type="scientific">Capnocytophaga granulosa</name>
    <dbReference type="NCBI Taxonomy" id="45242"/>
    <lineage>
        <taxon>Bacteria</taxon>
        <taxon>Pseudomonadati</taxon>
        <taxon>Bacteroidota</taxon>
        <taxon>Flavobacteriia</taxon>
        <taxon>Flavobacteriales</taxon>
        <taxon>Flavobacteriaceae</taxon>
        <taxon>Capnocytophaga</taxon>
    </lineage>
</organism>
<dbReference type="SUPFAM" id="SSF48695">
    <property type="entry name" value="Multiheme cytochromes"/>
    <property type="match status" value="1"/>
</dbReference>
<name>A0A1H2U7B4_9FLAO</name>
<dbReference type="GeneID" id="85016527"/>
<dbReference type="SUPFAM" id="SSF46626">
    <property type="entry name" value="Cytochrome c"/>
    <property type="match status" value="1"/>
</dbReference>
<dbReference type="OrthoDB" id="9782196at2"/>
<dbReference type="CDD" id="cd08168">
    <property type="entry name" value="Cytochrom_C3"/>
    <property type="match status" value="1"/>
</dbReference>
<evidence type="ECO:0000313" key="7">
    <source>
        <dbReference type="EMBL" id="SDW51950.1"/>
    </source>
</evidence>
<dbReference type="Gene3D" id="1.10.760.10">
    <property type="entry name" value="Cytochrome c-like domain"/>
    <property type="match status" value="1"/>
</dbReference>
<gene>
    <name evidence="7" type="ORF">SAMN05444420_102438</name>
</gene>
<evidence type="ECO:0000256" key="1">
    <source>
        <dbReference type="ARBA" id="ARBA00022617"/>
    </source>
</evidence>
<dbReference type="InterPro" id="IPR009056">
    <property type="entry name" value="Cyt_c-like_dom"/>
</dbReference>
<dbReference type="Proteomes" id="UP000182771">
    <property type="component" value="Unassembled WGS sequence"/>
</dbReference>
<dbReference type="PANTHER" id="PTHR39425:SF1">
    <property type="entry name" value="CYTOCHROME C7-LIKE DOMAIN-CONTAINING PROTEIN"/>
    <property type="match status" value="1"/>
</dbReference>
<protein>
    <submittedName>
        <fullName evidence="7">Quinol:cytochrome c oxidoreductase pentaheme cytochrome subunit</fullName>
    </submittedName>
</protein>
<evidence type="ECO:0000256" key="3">
    <source>
        <dbReference type="ARBA" id="ARBA00023004"/>
    </source>
</evidence>
<keyword evidence="5" id="KW-1133">Transmembrane helix</keyword>
<sequence>MKKSRNYKGGSWRALWLVAMLFPIYLFGQDASGDPAKGKDLFKANCAACHKLEGKLVGPPLGGVTEKKSAEWLHKWIKNSQALIAAGDKDAIAIFEEYNKVPMLAYESILSDEDINNVLAYVADPAKADAAAVPAAPAAGDATAGAAPAATGDAAATTTAPVKETSNKSLAIVLFSASVLLLALLVFFVVKANREVKKLAKENNNEEYLKQSKYYPLWNVFVKNKIITACLIAILFFSSTYFAYGYLMQVGIDQGYQPIQEIHYSHKIHAGDNQIDCKFCHSAARTSKTAGIPSLNVCMNCHKNIEEYTGPVTDQYTKEFYDGEIQKLYDAVGWDAENAQYTGVQKPVKWTRIHNLPDHVYFNHSQHVTVAGVACQQCHGDVQTMEVVEQHAPLTMGWCINCHRTTNVNDANPYYEKIHEQLAKKYGKEKLTIAELGGLECGKCHY</sequence>
<keyword evidence="2 4" id="KW-0479">Metal-binding</keyword>
<dbReference type="GO" id="GO:0046872">
    <property type="term" value="F:metal ion binding"/>
    <property type="evidence" value="ECO:0007669"/>
    <property type="project" value="UniProtKB-KW"/>
</dbReference>
<keyword evidence="1 4" id="KW-0349">Heme</keyword>
<dbReference type="EMBL" id="FNND01000002">
    <property type="protein sequence ID" value="SDW51950.1"/>
    <property type="molecule type" value="Genomic_DNA"/>
</dbReference>
<keyword evidence="8" id="KW-1185">Reference proteome</keyword>
<evidence type="ECO:0000256" key="4">
    <source>
        <dbReference type="PROSITE-ProRule" id="PRU00433"/>
    </source>
</evidence>
<dbReference type="PANTHER" id="PTHR39425">
    <property type="entry name" value="LIPOPROTEIN CYTOCHROME C"/>
    <property type="match status" value="1"/>
</dbReference>
<dbReference type="AlphaFoldDB" id="A0A1H2U7B4"/>
<dbReference type="GO" id="GO:0009055">
    <property type="term" value="F:electron transfer activity"/>
    <property type="evidence" value="ECO:0007669"/>
    <property type="project" value="InterPro"/>
</dbReference>
<evidence type="ECO:0000259" key="6">
    <source>
        <dbReference type="PROSITE" id="PS51007"/>
    </source>
</evidence>
<dbReference type="RefSeq" id="WP_016420001.1">
    <property type="nucleotide sequence ID" value="NZ_FNND01000002.1"/>
</dbReference>
<keyword evidence="5" id="KW-0472">Membrane</keyword>
<keyword evidence="3 4" id="KW-0408">Iron</keyword>
<evidence type="ECO:0000256" key="2">
    <source>
        <dbReference type="ARBA" id="ARBA00022723"/>
    </source>
</evidence>
<feature type="transmembrane region" description="Helical" evidence="5">
    <location>
        <begin position="226"/>
        <end position="247"/>
    </location>
</feature>
<feature type="transmembrane region" description="Helical" evidence="5">
    <location>
        <begin position="170"/>
        <end position="190"/>
    </location>
</feature>
<keyword evidence="5" id="KW-0812">Transmembrane</keyword>
<proteinExistence type="predicted"/>
<feature type="domain" description="Cytochrome c" evidence="6">
    <location>
        <begin position="33"/>
        <end position="126"/>
    </location>
</feature>